<reference evidence="12 13" key="1">
    <citation type="submission" date="2018-08" db="EMBL/GenBank/DDBJ databases">
        <title>Wenzhouxiangella salilacus sp. nov., a novel bacterium isolated from a saline lake in Xinjiang Province, China.</title>
        <authorList>
            <person name="Han S."/>
        </authorList>
    </citation>
    <scope>NUCLEOTIDE SEQUENCE [LARGE SCALE GENOMIC DNA]</scope>
    <source>
        <strain evidence="12 13">XDB06</strain>
    </source>
</reference>
<evidence type="ECO:0000256" key="7">
    <source>
        <dbReference type="ARBA" id="ARBA00023237"/>
    </source>
</evidence>
<dbReference type="InterPro" id="IPR000531">
    <property type="entry name" value="Beta-barrel_TonB"/>
</dbReference>
<dbReference type="GO" id="GO:0015344">
    <property type="term" value="F:siderophore uptake transmembrane transporter activity"/>
    <property type="evidence" value="ECO:0007669"/>
    <property type="project" value="TreeGrafter"/>
</dbReference>
<dbReference type="Pfam" id="PF00593">
    <property type="entry name" value="TonB_dep_Rec_b-barrel"/>
    <property type="match status" value="1"/>
</dbReference>
<proteinExistence type="inferred from homology"/>
<organism evidence="12 13">
    <name type="scientific">Wenzhouxiangella sediminis</name>
    <dbReference type="NCBI Taxonomy" id="1792836"/>
    <lineage>
        <taxon>Bacteria</taxon>
        <taxon>Pseudomonadati</taxon>
        <taxon>Pseudomonadota</taxon>
        <taxon>Gammaproteobacteria</taxon>
        <taxon>Chromatiales</taxon>
        <taxon>Wenzhouxiangellaceae</taxon>
        <taxon>Wenzhouxiangella</taxon>
    </lineage>
</organism>
<keyword evidence="7 8" id="KW-0998">Cell outer membrane</keyword>
<keyword evidence="13" id="KW-1185">Reference proteome</keyword>
<evidence type="ECO:0000259" key="10">
    <source>
        <dbReference type="Pfam" id="PF00593"/>
    </source>
</evidence>
<dbReference type="InterPro" id="IPR010100">
    <property type="entry name" value="TonB-dep_Cu_rcpt"/>
</dbReference>
<dbReference type="Proteomes" id="UP000260351">
    <property type="component" value="Unassembled WGS sequence"/>
</dbReference>
<dbReference type="NCBIfam" id="TIGR01778">
    <property type="entry name" value="TonB-copper"/>
    <property type="match status" value="1"/>
</dbReference>
<evidence type="ECO:0000256" key="1">
    <source>
        <dbReference type="ARBA" id="ARBA00004571"/>
    </source>
</evidence>
<keyword evidence="3 8" id="KW-1134">Transmembrane beta strand</keyword>
<dbReference type="InterPro" id="IPR036942">
    <property type="entry name" value="Beta-barrel_TonB_sf"/>
</dbReference>
<evidence type="ECO:0000256" key="2">
    <source>
        <dbReference type="ARBA" id="ARBA00022448"/>
    </source>
</evidence>
<evidence type="ECO:0000256" key="5">
    <source>
        <dbReference type="ARBA" id="ARBA00023077"/>
    </source>
</evidence>
<dbReference type="PANTHER" id="PTHR30069:SF49">
    <property type="entry name" value="OUTER MEMBRANE PROTEIN C"/>
    <property type="match status" value="1"/>
</dbReference>
<dbReference type="Pfam" id="PF07715">
    <property type="entry name" value="Plug"/>
    <property type="match status" value="1"/>
</dbReference>
<dbReference type="SUPFAM" id="SSF56935">
    <property type="entry name" value="Porins"/>
    <property type="match status" value="1"/>
</dbReference>
<feature type="domain" description="TonB-dependent receptor plug" evidence="11">
    <location>
        <begin position="67"/>
        <end position="153"/>
    </location>
</feature>
<dbReference type="InterPro" id="IPR012910">
    <property type="entry name" value="Plug_dom"/>
</dbReference>
<comment type="similarity">
    <text evidence="8 9">Belongs to the TonB-dependent receptor family.</text>
</comment>
<dbReference type="Gene3D" id="2.40.170.20">
    <property type="entry name" value="TonB-dependent receptor, beta-barrel domain"/>
    <property type="match status" value="1"/>
</dbReference>
<dbReference type="OrthoDB" id="5332150at2"/>
<evidence type="ECO:0000256" key="9">
    <source>
        <dbReference type="RuleBase" id="RU003357"/>
    </source>
</evidence>
<dbReference type="PANTHER" id="PTHR30069">
    <property type="entry name" value="TONB-DEPENDENT OUTER MEMBRANE RECEPTOR"/>
    <property type="match status" value="1"/>
</dbReference>
<dbReference type="Gene3D" id="2.170.130.10">
    <property type="entry name" value="TonB-dependent receptor, plug domain"/>
    <property type="match status" value="1"/>
</dbReference>
<accession>A0A3E1K8W3</accession>
<evidence type="ECO:0000256" key="6">
    <source>
        <dbReference type="ARBA" id="ARBA00023136"/>
    </source>
</evidence>
<comment type="caution">
    <text evidence="12">The sequence shown here is derived from an EMBL/GenBank/DDBJ whole genome shotgun (WGS) entry which is preliminary data.</text>
</comment>
<protein>
    <submittedName>
        <fullName evidence="12">TonB-dependent copper receptor</fullName>
    </submittedName>
</protein>
<comment type="subcellular location">
    <subcellularLocation>
        <location evidence="1 8">Cell outer membrane</location>
        <topology evidence="1 8">Multi-pass membrane protein</topology>
    </subcellularLocation>
</comment>
<evidence type="ECO:0000313" key="12">
    <source>
        <dbReference type="EMBL" id="RFF30497.1"/>
    </source>
</evidence>
<dbReference type="PROSITE" id="PS52016">
    <property type="entry name" value="TONB_DEPENDENT_REC_3"/>
    <property type="match status" value="1"/>
</dbReference>
<sequence length="663" mass="73161">MLCLPAWAGEVPVAGAEEREEAASNEPTVAELLQARLALSPVVVTAPIMSDPYRVTTDPRQPRLPLPAHDGGSYLKSIPGFALSRKGGTSGDPALRGLGGSRLNILLDDATVLGGCGSRMDPPTAYVYPEAFDRIEVIKGPQSVRHGVAAAGVVRFDREDPAFEGPTQRGYFGATVGSFDRRDGTGEVLLGGQGGYARFIGTWSSRDDYRDGSGERIHSQYERWSGSLLAGWTPDEDTRVELGIERSDGEAAYDDRMMDGTRFDRSGYSLRIVRKDITPWLRELELLLFRNDVDHVMDNYTLRESPMMPMVRFPDRRTQGARLVGRLQPADDLVVHAGVDWMRNRHRDGMLRGPAVVRFDETPRADTARFTDAGAFVELERSLDDRRKTVWGVRIDRSSSRALLDGFGGAAAGQRQSGRQLSGFARYEHRLADQPLAFYAGLGRAERAPDYWERERLFDLGSEVLTQLDAGARYRGRRLSATLSLFYGKLDDYILIIAPGLEPAEARSVDATTFGAEADWRLALDERFSVGGSLAWVRSDNDSDGRPLAQTPPLEATFSVDYDDAHWFGGALLRAVARQDRIHPGYGTIYSLDTTPTPGFAVTSFYVGRHLAGRWTLTAGLDNVFDRRYAEHLQRGAAELGALAGRIPEPGRTAWLQLKGAFE</sequence>
<gene>
    <name evidence="12" type="ORF">DZC52_07925</name>
</gene>
<evidence type="ECO:0000256" key="3">
    <source>
        <dbReference type="ARBA" id="ARBA00022452"/>
    </source>
</evidence>
<dbReference type="GO" id="GO:0044718">
    <property type="term" value="P:siderophore transmembrane transport"/>
    <property type="evidence" value="ECO:0007669"/>
    <property type="project" value="TreeGrafter"/>
</dbReference>
<evidence type="ECO:0000259" key="11">
    <source>
        <dbReference type="Pfam" id="PF07715"/>
    </source>
</evidence>
<dbReference type="AlphaFoldDB" id="A0A3E1K8W3"/>
<keyword evidence="6 8" id="KW-0472">Membrane</keyword>
<evidence type="ECO:0000256" key="4">
    <source>
        <dbReference type="ARBA" id="ARBA00022692"/>
    </source>
</evidence>
<dbReference type="CDD" id="cd01347">
    <property type="entry name" value="ligand_gated_channel"/>
    <property type="match status" value="1"/>
</dbReference>
<dbReference type="InterPro" id="IPR037066">
    <property type="entry name" value="Plug_dom_sf"/>
</dbReference>
<dbReference type="InterPro" id="IPR039426">
    <property type="entry name" value="TonB-dep_rcpt-like"/>
</dbReference>
<feature type="domain" description="TonB-dependent receptor-like beta-barrel" evidence="10">
    <location>
        <begin position="205"/>
        <end position="624"/>
    </location>
</feature>
<evidence type="ECO:0000313" key="13">
    <source>
        <dbReference type="Proteomes" id="UP000260351"/>
    </source>
</evidence>
<dbReference type="GO" id="GO:0009279">
    <property type="term" value="C:cell outer membrane"/>
    <property type="evidence" value="ECO:0007669"/>
    <property type="project" value="UniProtKB-SubCell"/>
</dbReference>
<keyword evidence="5 9" id="KW-0798">TonB box</keyword>
<name>A0A3E1K8W3_9GAMM</name>
<keyword evidence="12" id="KW-0675">Receptor</keyword>
<evidence type="ECO:0000256" key="8">
    <source>
        <dbReference type="PROSITE-ProRule" id="PRU01360"/>
    </source>
</evidence>
<keyword evidence="2 8" id="KW-0813">Transport</keyword>
<keyword evidence="4 8" id="KW-0812">Transmembrane</keyword>
<dbReference type="EMBL" id="QUZK01000035">
    <property type="protein sequence ID" value="RFF30497.1"/>
    <property type="molecule type" value="Genomic_DNA"/>
</dbReference>